<comment type="caution">
    <text evidence="9">The sequence shown here is derived from an EMBL/GenBank/DDBJ whole genome shotgun (WGS) entry which is preliminary data.</text>
</comment>
<dbReference type="GO" id="GO:0000981">
    <property type="term" value="F:DNA-binding transcription factor activity, RNA polymerase II-specific"/>
    <property type="evidence" value="ECO:0007669"/>
    <property type="project" value="TreeGrafter"/>
</dbReference>
<evidence type="ECO:0000256" key="4">
    <source>
        <dbReference type="ARBA" id="ARBA00023125"/>
    </source>
</evidence>
<proteinExistence type="inferred from homology"/>
<dbReference type="InterPro" id="IPR021109">
    <property type="entry name" value="Peptidase_aspartic_dom_sf"/>
</dbReference>
<evidence type="ECO:0000259" key="8">
    <source>
        <dbReference type="PROSITE" id="PS51767"/>
    </source>
</evidence>
<dbReference type="PANTHER" id="PTHR11969">
    <property type="entry name" value="MAX DIMERIZATION, MAD"/>
    <property type="match status" value="1"/>
</dbReference>
<dbReference type="InterPro" id="IPR033121">
    <property type="entry name" value="PEPTIDASE_A1"/>
</dbReference>
<keyword evidence="5" id="KW-0804">Transcription</keyword>
<protein>
    <recommendedName>
        <fullName evidence="11">BHLH domain-containing protein</fullName>
    </recommendedName>
</protein>
<feature type="domain" description="BHLH" evidence="7">
    <location>
        <begin position="114"/>
        <end position="165"/>
    </location>
</feature>
<comment type="similarity">
    <text evidence="2">Belongs to the peptidase A1 family.</text>
</comment>
<dbReference type="InterPro" id="IPR036638">
    <property type="entry name" value="HLH_DNA-bd_sf"/>
</dbReference>
<dbReference type="SUPFAM" id="SSF50630">
    <property type="entry name" value="Acid proteases"/>
    <property type="match status" value="1"/>
</dbReference>
<comment type="subcellular location">
    <subcellularLocation>
        <location evidence="1">Nucleus</location>
    </subcellularLocation>
</comment>
<evidence type="ECO:0000256" key="5">
    <source>
        <dbReference type="ARBA" id="ARBA00023163"/>
    </source>
</evidence>
<dbReference type="PROSITE" id="PS50888">
    <property type="entry name" value="BHLH"/>
    <property type="match status" value="1"/>
</dbReference>
<name>A0AAW2BWS1_9ROSI</name>
<dbReference type="InterPro" id="IPR054502">
    <property type="entry name" value="bHLH-TF_ACT-like_plant"/>
</dbReference>
<dbReference type="InterPro" id="IPR011598">
    <property type="entry name" value="bHLH_dom"/>
</dbReference>
<dbReference type="SUPFAM" id="SSF47459">
    <property type="entry name" value="HLH, helix-loop-helix DNA-binding domain"/>
    <property type="match status" value="1"/>
</dbReference>
<accession>A0AAW2BWS1</accession>
<dbReference type="Pfam" id="PF14543">
    <property type="entry name" value="TAXi_N"/>
    <property type="match status" value="1"/>
</dbReference>
<reference evidence="9 10" key="1">
    <citation type="submission" date="2024-01" db="EMBL/GenBank/DDBJ databases">
        <title>A telomere-to-telomere, gap-free genome of sweet tea (Lithocarpus litseifolius).</title>
        <authorList>
            <person name="Zhou J."/>
        </authorList>
    </citation>
    <scope>NUCLEOTIDE SEQUENCE [LARGE SCALE GENOMIC DNA]</scope>
    <source>
        <strain evidence="9">Zhou-2022a</strain>
        <tissue evidence="9">Leaf</tissue>
    </source>
</reference>
<dbReference type="EMBL" id="JAZDWU010000009">
    <property type="protein sequence ID" value="KAK9990312.1"/>
    <property type="molecule type" value="Genomic_DNA"/>
</dbReference>
<dbReference type="InterPro" id="IPR032861">
    <property type="entry name" value="TAXi_N"/>
</dbReference>
<sequence length="479" mass="53327">MDSFNNGCRDIYALGAGGTWSYGLGLKEDKVYFEKLGNNVEQVSIANLESLPSSMVQGVKERDANTASPDNCTIIDRGFLAQGLSLVEAPAAATMGRRKRRRTRSTKNKEEMENQRMTHIAVERNRRKQMNDYLTVLKSMMPAFYLQRGDQASILGGAINFVKELEQLLQSMEAQKGIKQRLGNSLSSGLFSGFFTLPQYTCSNESSESMMEKRSAIADIEVTMVESHANIKILSRKHPKQLLKMVAALQSLHLIVLHLSVTTVDNMVLYSFSAKVEDDSKLTSVNEIAAAVYEMSSASYCEQQRQNKRMSMLPVLAQVTLLMLNRVGSSILFPLHGNVYPMGFYNVTLNIGQPSKPYFLDPDTGSDLTWLQCDAPCVQCTETPHPLYRPNKNLVPCKDPLCKSLHLHGCKCETQEQCEYEVQYADGGSSFGVLVKGAFSFNFANGEQLKPRLALGLVTLLISITFTNSQFLEIVFKPI</sequence>
<evidence type="ECO:0000259" key="7">
    <source>
        <dbReference type="PROSITE" id="PS50888"/>
    </source>
</evidence>
<dbReference type="PANTHER" id="PTHR11969:SF89">
    <property type="entry name" value="TRANSCRIPTION FACTOR BHLH99"/>
    <property type="match status" value="1"/>
</dbReference>
<evidence type="ECO:0000313" key="10">
    <source>
        <dbReference type="Proteomes" id="UP001459277"/>
    </source>
</evidence>
<dbReference type="Gene3D" id="4.10.280.10">
    <property type="entry name" value="Helix-loop-helix DNA-binding domain"/>
    <property type="match status" value="1"/>
</dbReference>
<dbReference type="AlphaFoldDB" id="A0AAW2BWS1"/>
<keyword evidence="3" id="KW-0805">Transcription regulation</keyword>
<dbReference type="GO" id="GO:0046983">
    <property type="term" value="F:protein dimerization activity"/>
    <property type="evidence" value="ECO:0007669"/>
    <property type="project" value="InterPro"/>
</dbReference>
<organism evidence="9 10">
    <name type="scientific">Lithocarpus litseifolius</name>
    <dbReference type="NCBI Taxonomy" id="425828"/>
    <lineage>
        <taxon>Eukaryota</taxon>
        <taxon>Viridiplantae</taxon>
        <taxon>Streptophyta</taxon>
        <taxon>Embryophyta</taxon>
        <taxon>Tracheophyta</taxon>
        <taxon>Spermatophyta</taxon>
        <taxon>Magnoliopsida</taxon>
        <taxon>eudicotyledons</taxon>
        <taxon>Gunneridae</taxon>
        <taxon>Pentapetalae</taxon>
        <taxon>rosids</taxon>
        <taxon>fabids</taxon>
        <taxon>Fagales</taxon>
        <taxon>Fagaceae</taxon>
        <taxon>Lithocarpus</taxon>
    </lineage>
</organism>
<dbReference type="PROSITE" id="PS51767">
    <property type="entry name" value="PEPTIDASE_A1"/>
    <property type="match status" value="1"/>
</dbReference>
<dbReference type="Pfam" id="PF22754">
    <property type="entry name" value="bHLH-TF_ACT-like_plant"/>
    <property type="match status" value="1"/>
</dbReference>
<dbReference type="GO" id="GO:0000978">
    <property type="term" value="F:RNA polymerase II cis-regulatory region sequence-specific DNA binding"/>
    <property type="evidence" value="ECO:0007669"/>
    <property type="project" value="TreeGrafter"/>
</dbReference>
<evidence type="ECO:0000256" key="3">
    <source>
        <dbReference type="ARBA" id="ARBA00023015"/>
    </source>
</evidence>
<dbReference type="GO" id="GO:0005634">
    <property type="term" value="C:nucleus"/>
    <property type="evidence" value="ECO:0007669"/>
    <property type="project" value="UniProtKB-SubCell"/>
</dbReference>
<evidence type="ECO:0000256" key="2">
    <source>
        <dbReference type="ARBA" id="ARBA00007447"/>
    </source>
</evidence>
<gene>
    <name evidence="9" type="ORF">SO802_025297</name>
</gene>
<keyword evidence="4" id="KW-0238">DNA-binding</keyword>
<evidence type="ECO:0000256" key="6">
    <source>
        <dbReference type="ARBA" id="ARBA00023242"/>
    </source>
</evidence>
<evidence type="ECO:0000313" key="9">
    <source>
        <dbReference type="EMBL" id="KAK9990312.1"/>
    </source>
</evidence>
<dbReference type="Proteomes" id="UP001459277">
    <property type="component" value="Unassembled WGS sequence"/>
</dbReference>
<dbReference type="Gene3D" id="2.40.70.10">
    <property type="entry name" value="Acid Proteases"/>
    <property type="match status" value="1"/>
</dbReference>
<keyword evidence="10" id="KW-1185">Reference proteome</keyword>
<keyword evidence="6" id="KW-0539">Nucleus</keyword>
<dbReference type="Pfam" id="PF00010">
    <property type="entry name" value="HLH"/>
    <property type="match status" value="1"/>
</dbReference>
<evidence type="ECO:0008006" key="11">
    <source>
        <dbReference type="Google" id="ProtNLM"/>
    </source>
</evidence>
<dbReference type="SMART" id="SM00353">
    <property type="entry name" value="HLH"/>
    <property type="match status" value="1"/>
</dbReference>
<dbReference type="CDD" id="cd11448">
    <property type="entry name" value="bHLH_AtFAMA_like"/>
    <property type="match status" value="1"/>
</dbReference>
<feature type="domain" description="Peptidase A1" evidence="8">
    <location>
        <begin position="345"/>
        <end position="479"/>
    </location>
</feature>
<evidence type="ECO:0000256" key="1">
    <source>
        <dbReference type="ARBA" id="ARBA00004123"/>
    </source>
</evidence>